<accession>A0A1H3EWK4</accession>
<reference evidence="2" key="1">
    <citation type="submission" date="2016-10" db="EMBL/GenBank/DDBJ databases">
        <authorList>
            <person name="Varghese N."/>
            <person name="Submissions S."/>
        </authorList>
    </citation>
    <scope>NUCLEOTIDE SEQUENCE [LARGE SCALE GENOMIC DNA]</scope>
    <source>
        <strain evidence="2">DSM 173</strain>
    </source>
</reference>
<evidence type="ECO:0000313" key="2">
    <source>
        <dbReference type="Proteomes" id="UP000198672"/>
    </source>
</evidence>
<gene>
    <name evidence="1" type="ORF">SAMN05421644_11515</name>
</gene>
<dbReference type="PANTHER" id="PTHR36454">
    <property type="entry name" value="LMO2823 PROTEIN"/>
    <property type="match status" value="1"/>
</dbReference>
<dbReference type="RefSeq" id="WP_091333197.1">
    <property type="nucleotide sequence ID" value="NZ_FNOW01000015.1"/>
</dbReference>
<dbReference type="Proteomes" id="UP000198672">
    <property type="component" value="Unassembled WGS sequence"/>
</dbReference>
<proteinExistence type="predicted"/>
<dbReference type="OrthoDB" id="9781616at2"/>
<evidence type="ECO:0000313" key="1">
    <source>
        <dbReference type="EMBL" id="SDX83152.1"/>
    </source>
</evidence>
<sequence length="412" mass="44615">MSLIQTFAALRPTAEYAAAVAAPPYDVLSTAEARQLVAGRPWSFLHISRAEVDLPETTDPYAPEVYAQARANLERMLAAGVLVRDSEPGYSVYRLTWGAHVQTGCVVAASIAAYDAGRIKKHELTRPTKEADRVRQIEALNAQTGPVLLVHRATPEIDATLAALADAHAPDYDLTAPGGVRHQLWRITERAVIEQLTQAFERLDSLYIADGHHRSAAASRVAALRHDPTAGFLAVTFPHDQLSILDYNRLVRDLNGLAPHSFVQQVATRCTVEPVTAPLAPERAGVVGMYQAGQWYRLTLAEQSEQSADPVAALDVSRLQHQILGPLLGISDPRRDERLECVGGIRGLAGLTERVDSGEMAVAFALYPTSVAELMAVADQGAIMPPKSTWFEPKLADGLVSLLFSGHEAETS</sequence>
<protein>
    <submittedName>
        <fullName evidence="1">Uncharacterized conserved protein, DUF1015 family</fullName>
    </submittedName>
</protein>
<dbReference type="EMBL" id="FNOW01000015">
    <property type="protein sequence ID" value="SDX83152.1"/>
    <property type="molecule type" value="Genomic_DNA"/>
</dbReference>
<dbReference type="Pfam" id="PF06245">
    <property type="entry name" value="DUF1015"/>
    <property type="match status" value="1"/>
</dbReference>
<dbReference type="PIRSF" id="PIRSF033563">
    <property type="entry name" value="UCP033563"/>
    <property type="match status" value="1"/>
</dbReference>
<organism evidence="1 2">
    <name type="scientific">Allochromatium warmingii</name>
    <name type="common">Chromatium warmingii</name>
    <dbReference type="NCBI Taxonomy" id="61595"/>
    <lineage>
        <taxon>Bacteria</taxon>
        <taxon>Pseudomonadati</taxon>
        <taxon>Pseudomonadota</taxon>
        <taxon>Gammaproteobacteria</taxon>
        <taxon>Chromatiales</taxon>
        <taxon>Chromatiaceae</taxon>
        <taxon>Allochromatium</taxon>
    </lineage>
</organism>
<dbReference type="InterPro" id="IPR008323">
    <property type="entry name" value="UCP033563"/>
</dbReference>
<dbReference type="STRING" id="61595.SAMN05421644_11515"/>
<dbReference type="AlphaFoldDB" id="A0A1H3EWK4"/>
<name>A0A1H3EWK4_ALLWA</name>
<dbReference type="PANTHER" id="PTHR36454:SF1">
    <property type="entry name" value="DUF1015 DOMAIN-CONTAINING PROTEIN"/>
    <property type="match status" value="1"/>
</dbReference>
<keyword evidence="2" id="KW-1185">Reference proteome</keyword>